<proteinExistence type="predicted"/>
<evidence type="ECO:0000256" key="1">
    <source>
        <dbReference type="SAM" id="MobiDB-lite"/>
    </source>
</evidence>
<dbReference type="Proteomes" id="UP001396898">
    <property type="component" value="Unassembled WGS sequence"/>
</dbReference>
<sequence>MEEWPRNRIATYDEDRPPGAGTPEDPKVIWACTPGMVPGDAVKDKAKLQRLNGNPDVVDKRANRVGNLAKWLAKELGFPYAVLTGNSHDTKSKYSTLEHRPTGDYVRDKPHITIAFTNDRHRLLVTGHVYVEMDPDFIPTALMKFRVVNGNPRRVIDLDEAETLAAKLERERKRKEEANRPKNKRGMC</sequence>
<gene>
    <name evidence="2" type="ORF">PG991_002857</name>
</gene>
<accession>A0ABR1SGQ7</accession>
<dbReference type="EMBL" id="JAQQWI010000006">
    <property type="protein sequence ID" value="KAK8033459.1"/>
    <property type="molecule type" value="Genomic_DNA"/>
</dbReference>
<keyword evidence="3" id="KW-1185">Reference proteome</keyword>
<name>A0ABR1SGQ7_9PEZI</name>
<evidence type="ECO:0000313" key="2">
    <source>
        <dbReference type="EMBL" id="KAK8033459.1"/>
    </source>
</evidence>
<feature type="region of interest" description="Disordered" evidence="1">
    <location>
        <begin position="1"/>
        <end position="25"/>
    </location>
</feature>
<protein>
    <submittedName>
        <fullName evidence="2">Uncharacterized protein</fullName>
    </submittedName>
</protein>
<feature type="compositionally biased region" description="Basic and acidic residues" evidence="1">
    <location>
        <begin position="1"/>
        <end position="17"/>
    </location>
</feature>
<reference evidence="2 3" key="1">
    <citation type="submission" date="2023-01" db="EMBL/GenBank/DDBJ databases">
        <title>Analysis of 21 Apiospora genomes using comparative genomics revels a genus with tremendous synthesis potential of carbohydrate active enzymes and secondary metabolites.</title>
        <authorList>
            <person name="Sorensen T."/>
        </authorList>
    </citation>
    <scope>NUCLEOTIDE SEQUENCE [LARGE SCALE GENOMIC DNA]</scope>
    <source>
        <strain evidence="2 3">CBS 20057</strain>
    </source>
</reference>
<evidence type="ECO:0000313" key="3">
    <source>
        <dbReference type="Proteomes" id="UP001396898"/>
    </source>
</evidence>
<organism evidence="2 3">
    <name type="scientific">Apiospora marii</name>
    <dbReference type="NCBI Taxonomy" id="335849"/>
    <lineage>
        <taxon>Eukaryota</taxon>
        <taxon>Fungi</taxon>
        <taxon>Dikarya</taxon>
        <taxon>Ascomycota</taxon>
        <taxon>Pezizomycotina</taxon>
        <taxon>Sordariomycetes</taxon>
        <taxon>Xylariomycetidae</taxon>
        <taxon>Amphisphaeriales</taxon>
        <taxon>Apiosporaceae</taxon>
        <taxon>Apiospora</taxon>
    </lineage>
</organism>
<comment type="caution">
    <text evidence="2">The sequence shown here is derived from an EMBL/GenBank/DDBJ whole genome shotgun (WGS) entry which is preliminary data.</text>
</comment>